<dbReference type="Proteomes" id="UP001620645">
    <property type="component" value="Unassembled WGS sequence"/>
</dbReference>
<name>A0ABD2JMQ8_HETSC</name>
<keyword evidence="3" id="KW-1185">Reference proteome</keyword>
<gene>
    <name evidence="2" type="ORF">niasHS_005535</name>
</gene>
<dbReference type="AlphaFoldDB" id="A0ABD2JMQ8"/>
<accession>A0ABD2JMQ8</accession>
<protein>
    <submittedName>
        <fullName evidence="2">Uncharacterized protein</fullName>
    </submittedName>
</protein>
<comment type="caution">
    <text evidence="2">The sequence shown here is derived from an EMBL/GenBank/DDBJ whole genome shotgun (WGS) entry which is preliminary data.</text>
</comment>
<feature type="region of interest" description="Disordered" evidence="1">
    <location>
        <begin position="1"/>
        <end position="24"/>
    </location>
</feature>
<evidence type="ECO:0000313" key="2">
    <source>
        <dbReference type="EMBL" id="KAL3091907.1"/>
    </source>
</evidence>
<reference evidence="2 3" key="1">
    <citation type="submission" date="2024-10" db="EMBL/GenBank/DDBJ databases">
        <authorList>
            <person name="Kim D."/>
        </authorList>
    </citation>
    <scope>NUCLEOTIDE SEQUENCE [LARGE SCALE GENOMIC DNA]</scope>
    <source>
        <strain evidence="2">Taebaek</strain>
    </source>
</reference>
<sequence>MSFEKACGHNNENEMEGEAEEVPAQVPEVVVLDESIEENPCGHNTDNENGVLEVMPLANPSDPLGLATVEPVKEMEVMSHRLATPSCRTRQSAWTKQMRQNALRQKTG</sequence>
<evidence type="ECO:0000256" key="1">
    <source>
        <dbReference type="SAM" id="MobiDB-lite"/>
    </source>
</evidence>
<feature type="region of interest" description="Disordered" evidence="1">
    <location>
        <begin position="88"/>
        <end position="108"/>
    </location>
</feature>
<evidence type="ECO:0000313" key="3">
    <source>
        <dbReference type="Proteomes" id="UP001620645"/>
    </source>
</evidence>
<dbReference type="EMBL" id="JBICCN010000122">
    <property type="protein sequence ID" value="KAL3091907.1"/>
    <property type="molecule type" value="Genomic_DNA"/>
</dbReference>
<organism evidence="2 3">
    <name type="scientific">Heterodera schachtii</name>
    <name type="common">Sugarbeet cyst nematode worm</name>
    <name type="synonym">Tylenchus schachtii</name>
    <dbReference type="NCBI Taxonomy" id="97005"/>
    <lineage>
        <taxon>Eukaryota</taxon>
        <taxon>Metazoa</taxon>
        <taxon>Ecdysozoa</taxon>
        <taxon>Nematoda</taxon>
        <taxon>Chromadorea</taxon>
        <taxon>Rhabditida</taxon>
        <taxon>Tylenchina</taxon>
        <taxon>Tylenchomorpha</taxon>
        <taxon>Tylenchoidea</taxon>
        <taxon>Heteroderidae</taxon>
        <taxon>Heteroderinae</taxon>
        <taxon>Heterodera</taxon>
    </lineage>
</organism>
<proteinExistence type="predicted"/>